<proteinExistence type="predicted"/>
<sequence>MADHRPIEELRTDRKTAKRLFTRMVNHIRREFVDMSADELKESFKKLTLQGSKVMEANEELQAAYNAEGAQELAEEEKADIEKTEQEYEQKSNEPAIERVENTDHSRPITLSQLPQ</sequence>
<reference evidence="2 3" key="1">
    <citation type="submission" date="2024-04" db="EMBL/GenBank/DDBJ databases">
        <authorList>
            <person name="Waldvogel A.-M."/>
            <person name="Schoenle A."/>
        </authorList>
    </citation>
    <scope>NUCLEOTIDE SEQUENCE [LARGE SCALE GENOMIC DNA]</scope>
</reference>
<evidence type="ECO:0000256" key="1">
    <source>
        <dbReference type="SAM" id="MobiDB-lite"/>
    </source>
</evidence>
<dbReference type="Proteomes" id="UP001497482">
    <property type="component" value="Chromosome 17"/>
</dbReference>
<dbReference type="AlphaFoldDB" id="A0AAV2K8V3"/>
<organism evidence="2 3">
    <name type="scientific">Knipowitschia caucasica</name>
    <name type="common">Caucasian dwarf goby</name>
    <name type="synonym">Pomatoschistus caucasicus</name>
    <dbReference type="NCBI Taxonomy" id="637954"/>
    <lineage>
        <taxon>Eukaryota</taxon>
        <taxon>Metazoa</taxon>
        <taxon>Chordata</taxon>
        <taxon>Craniata</taxon>
        <taxon>Vertebrata</taxon>
        <taxon>Euteleostomi</taxon>
        <taxon>Actinopterygii</taxon>
        <taxon>Neopterygii</taxon>
        <taxon>Teleostei</taxon>
        <taxon>Neoteleostei</taxon>
        <taxon>Acanthomorphata</taxon>
        <taxon>Gobiaria</taxon>
        <taxon>Gobiiformes</taxon>
        <taxon>Gobioidei</taxon>
        <taxon>Gobiidae</taxon>
        <taxon>Gobiinae</taxon>
        <taxon>Knipowitschia</taxon>
    </lineage>
</organism>
<name>A0AAV2K8V3_KNICA</name>
<protein>
    <submittedName>
        <fullName evidence="2">Uncharacterized protein</fullName>
    </submittedName>
</protein>
<dbReference type="EMBL" id="OZ035839">
    <property type="protein sequence ID" value="CAL1586367.1"/>
    <property type="molecule type" value="Genomic_DNA"/>
</dbReference>
<evidence type="ECO:0000313" key="2">
    <source>
        <dbReference type="EMBL" id="CAL1586367.1"/>
    </source>
</evidence>
<feature type="region of interest" description="Disordered" evidence="1">
    <location>
        <begin position="67"/>
        <end position="116"/>
    </location>
</feature>
<feature type="compositionally biased region" description="Basic and acidic residues" evidence="1">
    <location>
        <begin position="80"/>
        <end position="107"/>
    </location>
</feature>
<gene>
    <name evidence="2" type="ORF">KC01_LOCUS16445</name>
</gene>
<evidence type="ECO:0000313" key="3">
    <source>
        <dbReference type="Proteomes" id="UP001497482"/>
    </source>
</evidence>
<keyword evidence="3" id="KW-1185">Reference proteome</keyword>
<accession>A0AAV2K8V3</accession>